<evidence type="ECO:0000313" key="2">
    <source>
        <dbReference type="EMBL" id="KAG0499403.1"/>
    </source>
</evidence>
<comment type="caution">
    <text evidence="2">The sequence shown here is derived from an EMBL/GenBank/DDBJ whole genome shotgun (WGS) entry which is preliminary data.</text>
</comment>
<dbReference type="PANTHER" id="PTHR11926:SF774">
    <property type="entry name" value="UDP-GLYCOSYLTRANSFERASE 85A1-RELATED"/>
    <property type="match status" value="1"/>
</dbReference>
<accession>A0A835VJK5</accession>
<gene>
    <name evidence="2" type="ORF">HPP92_004094</name>
</gene>
<dbReference type="GO" id="GO:0080043">
    <property type="term" value="F:quercetin 3-O-glucosyltransferase activity"/>
    <property type="evidence" value="ECO:0007669"/>
    <property type="project" value="TreeGrafter"/>
</dbReference>
<organism evidence="2 3">
    <name type="scientific">Vanilla planifolia</name>
    <name type="common">Vanilla</name>
    <dbReference type="NCBI Taxonomy" id="51239"/>
    <lineage>
        <taxon>Eukaryota</taxon>
        <taxon>Viridiplantae</taxon>
        <taxon>Streptophyta</taxon>
        <taxon>Embryophyta</taxon>
        <taxon>Tracheophyta</taxon>
        <taxon>Spermatophyta</taxon>
        <taxon>Magnoliopsida</taxon>
        <taxon>Liliopsida</taxon>
        <taxon>Asparagales</taxon>
        <taxon>Orchidaceae</taxon>
        <taxon>Vanilloideae</taxon>
        <taxon>Vanilleae</taxon>
        <taxon>Vanilla</taxon>
    </lineage>
</organism>
<dbReference type="Proteomes" id="UP000636800">
    <property type="component" value="Chromosome 1"/>
</dbReference>
<dbReference type="Gene3D" id="3.40.50.2000">
    <property type="entry name" value="Glycogen Phosphorylase B"/>
    <property type="match status" value="1"/>
</dbReference>
<comment type="similarity">
    <text evidence="1">Belongs to the UDP-glycosyltransferase family.</text>
</comment>
<keyword evidence="3" id="KW-1185">Reference proteome</keyword>
<dbReference type="AlphaFoldDB" id="A0A835VJK5"/>
<name>A0A835VJK5_VANPL</name>
<sequence>MVCWPFFAEQQTNCRYACTEWGVGLEIDNNVRRDEVKELIKEMMVGKKGMRMRNKATEWKQEALKAAAMGGTSVVNLDKMVSVLLSGRKG</sequence>
<proteinExistence type="inferred from homology"/>
<protein>
    <submittedName>
        <fullName evidence="2">Uncharacterized protein</fullName>
    </submittedName>
</protein>
<dbReference type="FunFam" id="3.40.50.2000:FF:000796">
    <property type="entry name" value="Uncharacterized protein"/>
    <property type="match status" value="1"/>
</dbReference>
<reference evidence="2 3" key="1">
    <citation type="journal article" date="2020" name="Nat. Food">
        <title>A phased Vanilla planifolia genome enables genetic improvement of flavour and production.</title>
        <authorList>
            <person name="Hasing T."/>
            <person name="Tang H."/>
            <person name="Brym M."/>
            <person name="Khazi F."/>
            <person name="Huang T."/>
            <person name="Chambers A.H."/>
        </authorList>
    </citation>
    <scope>NUCLEOTIDE SEQUENCE [LARGE SCALE GENOMIC DNA]</scope>
    <source>
        <tissue evidence="2">Leaf</tissue>
    </source>
</reference>
<evidence type="ECO:0000256" key="1">
    <source>
        <dbReference type="ARBA" id="ARBA00009995"/>
    </source>
</evidence>
<dbReference type="EMBL" id="JADCNL010000001">
    <property type="protein sequence ID" value="KAG0499403.1"/>
    <property type="molecule type" value="Genomic_DNA"/>
</dbReference>
<dbReference type="GO" id="GO:0080044">
    <property type="term" value="F:quercetin 7-O-glucosyltransferase activity"/>
    <property type="evidence" value="ECO:0007669"/>
    <property type="project" value="TreeGrafter"/>
</dbReference>
<evidence type="ECO:0000313" key="3">
    <source>
        <dbReference type="Proteomes" id="UP000636800"/>
    </source>
</evidence>
<dbReference type="SUPFAM" id="SSF53756">
    <property type="entry name" value="UDP-Glycosyltransferase/glycogen phosphorylase"/>
    <property type="match status" value="1"/>
</dbReference>
<dbReference type="PANTHER" id="PTHR11926">
    <property type="entry name" value="GLUCOSYL/GLUCURONOSYL TRANSFERASES"/>
    <property type="match status" value="1"/>
</dbReference>
<dbReference type="OrthoDB" id="6270329at2759"/>